<reference evidence="7" key="1">
    <citation type="journal article" date="2019" name="Int. J. Syst. Evol. Microbiol.">
        <title>The Global Catalogue of Microorganisms (GCM) 10K type strain sequencing project: providing services to taxonomists for standard genome sequencing and annotation.</title>
        <authorList>
            <consortium name="The Broad Institute Genomics Platform"/>
            <consortium name="The Broad Institute Genome Sequencing Center for Infectious Disease"/>
            <person name="Wu L."/>
            <person name="Ma J."/>
        </authorList>
    </citation>
    <scope>NUCLEOTIDE SEQUENCE [LARGE SCALE GENOMIC DNA]</scope>
    <source>
        <strain evidence="7">CCUG 36916</strain>
    </source>
</reference>
<protein>
    <submittedName>
        <fullName evidence="6">Inositol monophosphatase family protein</fullName>
    </submittedName>
</protein>
<organism evidence="6 7">
    <name type="scientific">Methylorubrum zatmanii</name>
    <dbReference type="NCBI Taxonomy" id="29429"/>
    <lineage>
        <taxon>Bacteria</taxon>
        <taxon>Pseudomonadati</taxon>
        <taxon>Pseudomonadota</taxon>
        <taxon>Alphaproteobacteria</taxon>
        <taxon>Hyphomicrobiales</taxon>
        <taxon>Methylobacteriaceae</taxon>
        <taxon>Methylorubrum</taxon>
    </lineage>
</organism>
<name>A0ABW1WK62_9HYPH</name>
<evidence type="ECO:0000256" key="3">
    <source>
        <dbReference type="ARBA" id="ARBA00022723"/>
    </source>
</evidence>
<evidence type="ECO:0000313" key="6">
    <source>
        <dbReference type="EMBL" id="MFC6388957.1"/>
    </source>
</evidence>
<accession>A0ABW1WK62</accession>
<sequence length="265" mass="28280">MRDDLLRFALHLADLARPLARAHFRTPLAVETKADASPVTQADRGIEALLRAEIRRAYPDHGILGEEEGGDLGAARTWVIDPIDGTKSFVAGLPLFGTLIALAEHGRPVLGVIDMPILNERWHGAGGRAWLDGAPIRTGARPLSEARLFVNSPDRFRGAEAEAVARLSGEVGLRRYGGDCYAYALLASGHCDLVLGAGLAVYDVFALMPVIEGAGGLITDWQGRPITPDFDGRVVAAANPALHGAALERLAGEPMEPPLACFRSR</sequence>
<keyword evidence="3" id="KW-0479">Metal-binding</keyword>
<dbReference type="CDD" id="cd01641">
    <property type="entry name" value="Bacterial_IMPase_like_1"/>
    <property type="match status" value="1"/>
</dbReference>
<dbReference type="RefSeq" id="WP_192285417.1">
    <property type="nucleotide sequence ID" value="NZ_JBHSTT010000023.1"/>
</dbReference>
<dbReference type="PRINTS" id="PR00377">
    <property type="entry name" value="IMPHPHTASES"/>
</dbReference>
<comment type="cofactor">
    <cofactor evidence="1">
        <name>Mg(2+)</name>
        <dbReference type="ChEBI" id="CHEBI:18420"/>
    </cofactor>
</comment>
<dbReference type="Proteomes" id="UP001596237">
    <property type="component" value="Unassembled WGS sequence"/>
</dbReference>
<dbReference type="Gene3D" id="3.40.190.80">
    <property type="match status" value="1"/>
</dbReference>
<evidence type="ECO:0000256" key="4">
    <source>
        <dbReference type="ARBA" id="ARBA00022801"/>
    </source>
</evidence>
<evidence type="ECO:0000256" key="1">
    <source>
        <dbReference type="ARBA" id="ARBA00001946"/>
    </source>
</evidence>
<dbReference type="PANTHER" id="PTHR43200:SF6">
    <property type="entry name" value="3'(2'),5'-BISPHOSPHATE NUCLEOTIDASE"/>
    <property type="match status" value="1"/>
</dbReference>
<keyword evidence="7" id="KW-1185">Reference proteome</keyword>
<dbReference type="Pfam" id="PF00459">
    <property type="entry name" value="Inositol_P"/>
    <property type="match status" value="1"/>
</dbReference>
<dbReference type="SUPFAM" id="SSF56655">
    <property type="entry name" value="Carbohydrate phosphatase"/>
    <property type="match status" value="1"/>
</dbReference>
<dbReference type="InterPro" id="IPR051090">
    <property type="entry name" value="Inositol_monoP_superfamily"/>
</dbReference>
<dbReference type="InterPro" id="IPR000760">
    <property type="entry name" value="Inositol_monophosphatase-like"/>
</dbReference>
<evidence type="ECO:0000256" key="2">
    <source>
        <dbReference type="ARBA" id="ARBA00009759"/>
    </source>
</evidence>
<comment type="similarity">
    <text evidence="2">Belongs to the inositol monophosphatase superfamily.</text>
</comment>
<keyword evidence="4" id="KW-0378">Hydrolase</keyword>
<evidence type="ECO:0000313" key="7">
    <source>
        <dbReference type="Proteomes" id="UP001596237"/>
    </source>
</evidence>
<keyword evidence="5" id="KW-0460">Magnesium</keyword>
<proteinExistence type="inferred from homology"/>
<dbReference type="Gene3D" id="3.30.540.10">
    <property type="entry name" value="Fructose-1,6-Bisphosphatase, subunit A, domain 1"/>
    <property type="match status" value="1"/>
</dbReference>
<comment type="caution">
    <text evidence="6">The sequence shown here is derived from an EMBL/GenBank/DDBJ whole genome shotgun (WGS) entry which is preliminary data.</text>
</comment>
<evidence type="ECO:0000256" key="5">
    <source>
        <dbReference type="ARBA" id="ARBA00022842"/>
    </source>
</evidence>
<dbReference type="EMBL" id="JBHSTT010000023">
    <property type="protein sequence ID" value="MFC6388957.1"/>
    <property type="molecule type" value="Genomic_DNA"/>
</dbReference>
<gene>
    <name evidence="6" type="ORF">ACFQDP_06345</name>
</gene>
<dbReference type="PANTHER" id="PTHR43200">
    <property type="entry name" value="PHOSPHATASE"/>
    <property type="match status" value="1"/>
</dbReference>